<dbReference type="AlphaFoldDB" id="A0A7X1NXG8"/>
<dbReference type="EMBL" id="WBSL01000007">
    <property type="protein sequence ID" value="MPY67621.1"/>
    <property type="molecule type" value="Genomic_DNA"/>
</dbReference>
<keyword evidence="1" id="KW-0472">Membrane</keyword>
<protein>
    <recommendedName>
        <fullName evidence="4">O-antigen ligase domain-containing protein</fullName>
    </recommendedName>
</protein>
<accession>A0A7X1NXG8</accession>
<dbReference type="Proteomes" id="UP000484842">
    <property type="component" value="Unassembled WGS sequence"/>
</dbReference>
<feature type="transmembrane region" description="Helical" evidence="1">
    <location>
        <begin position="80"/>
        <end position="102"/>
    </location>
</feature>
<dbReference type="PANTHER" id="PTHR37422">
    <property type="entry name" value="TEICHURONIC ACID BIOSYNTHESIS PROTEIN TUAE"/>
    <property type="match status" value="1"/>
</dbReference>
<feature type="transmembrane region" description="Helical" evidence="1">
    <location>
        <begin position="54"/>
        <end position="74"/>
    </location>
</feature>
<proteinExistence type="predicted"/>
<name>A0A7X1NXG8_9DEIO</name>
<sequence>MPAALYLPFYLYFFVILMLPVSANGLKAGLAALAALATFLQLTRRGRFTLHPSTLRAALLALCTSLAWLLYGLLRQNPGALFSTLIYLIWPTFYLVVFTTALSSWSVYRVLRRLMLLSLLLLSLFILYFVAYSFGLAPATPLLALPFGQGIAKYEGFTALRFYAISTLIFLIPYAAAKLLFPAPGAGRWQRGLTAAAFLLGVAAILFTGRRAALVTVALAVPLTLTLVQFSPGPLRRRATRGMAGLVCLAVLGGGVSAAFFEGPRVLIGSLAGQVSRSLFASEQTADDVVRVEQADSLLDGWVKSPLVGAGLGATTGYLRSERSWNYELQYHMHLFQMGVLGVLLYGLGIAWIFRNGVRIIRRGGEAGSEMTALLTGLTCFLVANATNPYLQAYGHLWTLFLPVAVINLMKRRGQI</sequence>
<feature type="transmembrane region" description="Helical" evidence="1">
    <location>
        <begin position="157"/>
        <end position="177"/>
    </location>
</feature>
<keyword evidence="1" id="KW-1133">Transmembrane helix</keyword>
<feature type="transmembrane region" description="Helical" evidence="1">
    <location>
        <begin position="213"/>
        <end position="230"/>
    </location>
</feature>
<feature type="transmembrane region" description="Helical" evidence="1">
    <location>
        <begin position="189"/>
        <end position="207"/>
    </location>
</feature>
<evidence type="ECO:0000313" key="3">
    <source>
        <dbReference type="Proteomes" id="UP000484842"/>
    </source>
</evidence>
<evidence type="ECO:0008006" key="4">
    <source>
        <dbReference type="Google" id="ProtNLM"/>
    </source>
</evidence>
<feature type="transmembrane region" description="Helical" evidence="1">
    <location>
        <begin position="335"/>
        <end position="355"/>
    </location>
</feature>
<keyword evidence="1" id="KW-0812">Transmembrane</keyword>
<feature type="transmembrane region" description="Helical" evidence="1">
    <location>
        <begin position="114"/>
        <end position="137"/>
    </location>
</feature>
<organism evidence="2 3">
    <name type="scientific">Deinococcus terrestris</name>
    <dbReference type="NCBI Taxonomy" id="2651870"/>
    <lineage>
        <taxon>Bacteria</taxon>
        <taxon>Thermotogati</taxon>
        <taxon>Deinococcota</taxon>
        <taxon>Deinococci</taxon>
        <taxon>Deinococcales</taxon>
        <taxon>Deinococcaceae</taxon>
        <taxon>Deinococcus</taxon>
    </lineage>
</organism>
<gene>
    <name evidence="2" type="ORF">F8S09_13160</name>
</gene>
<feature type="transmembrane region" description="Helical" evidence="1">
    <location>
        <begin position="12"/>
        <end position="42"/>
    </location>
</feature>
<dbReference type="InterPro" id="IPR051533">
    <property type="entry name" value="WaaL-like"/>
</dbReference>
<dbReference type="RefSeq" id="WP_152871954.1">
    <property type="nucleotide sequence ID" value="NZ_WBSL01000007.1"/>
</dbReference>
<dbReference type="PANTHER" id="PTHR37422:SF23">
    <property type="entry name" value="TEICHURONIC ACID BIOSYNTHESIS PROTEIN TUAE"/>
    <property type="match status" value="1"/>
</dbReference>
<feature type="transmembrane region" description="Helical" evidence="1">
    <location>
        <begin position="242"/>
        <end position="261"/>
    </location>
</feature>
<reference evidence="2 3" key="1">
    <citation type="submission" date="2019-10" db="EMBL/GenBank/DDBJ databases">
        <title>Deinococcus sp. isolated from soil.</title>
        <authorList>
            <person name="Li Y."/>
            <person name="Wang J."/>
        </authorList>
    </citation>
    <scope>NUCLEOTIDE SEQUENCE [LARGE SCALE GENOMIC DNA]</scope>
    <source>
        <strain evidence="2 3">SDU3-2</strain>
    </source>
</reference>
<evidence type="ECO:0000313" key="2">
    <source>
        <dbReference type="EMBL" id="MPY67621.1"/>
    </source>
</evidence>
<keyword evidence="3" id="KW-1185">Reference proteome</keyword>
<comment type="caution">
    <text evidence="2">The sequence shown here is derived from an EMBL/GenBank/DDBJ whole genome shotgun (WGS) entry which is preliminary data.</text>
</comment>
<evidence type="ECO:0000256" key="1">
    <source>
        <dbReference type="SAM" id="Phobius"/>
    </source>
</evidence>